<keyword evidence="1" id="KW-1015">Disulfide bond</keyword>
<evidence type="ECO:0000313" key="4">
    <source>
        <dbReference type="Proteomes" id="UP000553632"/>
    </source>
</evidence>
<evidence type="ECO:0000313" key="3">
    <source>
        <dbReference type="EMBL" id="KAF4708680.1"/>
    </source>
</evidence>
<feature type="domain" description="Sushi" evidence="2">
    <location>
        <begin position="1396"/>
        <end position="1459"/>
    </location>
</feature>
<dbReference type="SMART" id="SM00032">
    <property type="entry name" value="CCP"/>
    <property type="match status" value="8"/>
</dbReference>
<protein>
    <submittedName>
        <fullName evidence="3">Sushi, von Willebrand factor type A, EGF and pentraxin domain containing 1</fullName>
    </submittedName>
</protein>
<reference evidence="3 4" key="1">
    <citation type="submission" date="2020-04" db="EMBL/GenBank/DDBJ databases">
        <title>Perkinsus olseni comparative genomics.</title>
        <authorList>
            <person name="Bogema D.R."/>
        </authorList>
    </citation>
    <scope>NUCLEOTIDE SEQUENCE [LARGE SCALE GENOMIC DNA]</scope>
    <source>
        <strain evidence="3 4">ATCC PRA-207</strain>
    </source>
</reference>
<evidence type="ECO:0000256" key="1">
    <source>
        <dbReference type="ARBA" id="ARBA00023157"/>
    </source>
</evidence>
<dbReference type="PROSITE" id="PS50923">
    <property type="entry name" value="SUSHI"/>
    <property type="match status" value="2"/>
</dbReference>
<comment type="caution">
    <text evidence="3">The sequence shown here is derived from an EMBL/GenBank/DDBJ whole genome shotgun (WGS) entry which is preliminary data.</text>
</comment>
<dbReference type="SUPFAM" id="SSF57535">
    <property type="entry name" value="Complement control module/SCR domain"/>
    <property type="match status" value="4"/>
</dbReference>
<proteinExistence type="predicted"/>
<dbReference type="SUPFAM" id="SSF49899">
    <property type="entry name" value="Concanavalin A-like lectins/glucanases"/>
    <property type="match status" value="1"/>
</dbReference>
<sequence length="1693" mass="180329">YVGDGNYNVTFAPHSFLPSSTWQSRFGLVVRDTTVVKCPTPVPSNAYVRELTNLRAAGSVAYMQCLEGYTPVGGSDVLICGEDGLWRTRNLEPQKPLACGRVLDLCPDLNAHVEANPGVHLEFLSSWTMDVGAMGTLECAPGFLPLLGDSELTCGGSGDWRRRADSAPAILLKCFEKADLCPDLRSGLNGSYLASLGKQRMHGSIASLKCLEGHVAVDGNSTAYCGAKETTFLNGSTVVAGLWMSSAFDTIGEPVPAVPLKCARRSGFCATLSLGPFTQAINWTATGPGSYIGDVVELGCATGSYPVRGLERIRCGAAGQWFDPYSPSGLSPVTPSMLLDCQIVQDFCPPHGIDANISTFRQEVALDDLSMANAVNATAGAVCAPGYERTSGDETYSCAPDPSNSSRGVWFGLSSGSLMEPLQCRRLGGYCPAIPHSASFNVTYLQGANATLDSVIKISCGDAYYLRSNLTSVVPTNTFKCASDGQWVSIVDLSSSGNISALHCWPRLSQCRGYVPAVGVRVRHYTSQGLGLGTVARLGCDVGWKTASNASYVVSQNVTRLNLTDDGNSTYWEIVNVTASKAANFTDRVVCAEGGTWEPSSTNFSNPYALQCEREVNFCPFAPPVYSAYNGSLRVVPVNTTRGPVYIQVTRPHAVRGGRLTIACGEQDYHYAGGDRELICGLGPDGLGQWKSLATGALAEPVFCYNSLPIVGGSIFNAFSHGCAESDDGDLPMYPGRLTSGAVVGRNTTIAMWVKTGCRVPAYGTAQYLVRLRATGVSPITNQTGVVWSGQGSHTDSVSLKITTNNTLEAVVGGGCGEISGLAGSTGHISLSGQCLDWMHIALAWDALAPGSNMEVYVNGRRTGVSYSHRVSGFCFDNLMTAADYAGAELAFGDGNWSMNGTHPISGLAIAGDASVPSLPDCSPPLNITNGRFIVSNYSQDVGFVDCNTGYRNEEGFKLDGGHTRVNITCRNDSTWSAPIAHCSTDLEYCPETAQGKMADSTTPFTDRWFNYTIPPSSNPSLGADTEVQCPEGYRRAYGSPRFTCSLNRTWQASLAGSPLLCYRPAALLGEANASSTIVHTSVARVVHNDSRGSLELWGQQANVTSGLVQFHPLTIVHALASLPWVHIGLVVGSLRVMEANVTTHGNNTALRNISEYNAITAGLRKWWVKMSSPQQDHQTRAIIRGYFFAATNLTATSTCPLSNIESASAWITGVTANSTTPGVHPLDTTAPGAVVTIGCRDGWSQRDEGGSLTSTVNATCLASGDWSRPSPHCCYGGGAFRDESELSLTCRNDLAASIPTNAQIVNYSLPEQPATCGSPGQLAIMAMSCGIDMEPAQVSTNITEFSGAEIFVACRAGYEADDFRLHPSTLQCDRSRPGWSWKDPQGPLRCVKREDFCAPPSGNFSEVVESTEGLKIGSSLIMQCRHGYVPYTGYSQLTCTSSCGEFGIWNREPLNCVPSTVAPESPTVSSLGARAKVECELGYTAVVGVDVSYPLCGYNQSGEGGAWLQSDNMTPVASGERFRCVPTDDWRLGSIAWLACNQGYIYESGDSSVVCGSNASAKGEWLSPFGGPQIALRCSKDPEHCSSDLGIDNRSVAVNLSSPGEIGVPSRDWRLDKDSSFMAGGFHWEIASLFGVKKATRMLVARVPRLWSAVLIDCGETSSPAITQSASWSATRSLLSALRLRLLAVRQL</sequence>
<dbReference type="Gene3D" id="2.10.70.10">
    <property type="entry name" value="Complement Module, domain 1"/>
    <property type="match status" value="3"/>
</dbReference>
<dbReference type="InterPro" id="IPR000436">
    <property type="entry name" value="Sushi_SCR_CCP_dom"/>
</dbReference>
<gene>
    <name evidence="3" type="primary">SVEP1_1</name>
    <name evidence="3" type="ORF">FOZ63_004909</name>
</gene>
<organism evidence="3 4">
    <name type="scientific">Perkinsus olseni</name>
    <name type="common">Perkinsus atlanticus</name>
    <dbReference type="NCBI Taxonomy" id="32597"/>
    <lineage>
        <taxon>Eukaryota</taxon>
        <taxon>Sar</taxon>
        <taxon>Alveolata</taxon>
        <taxon>Perkinsozoa</taxon>
        <taxon>Perkinsea</taxon>
        <taxon>Perkinsida</taxon>
        <taxon>Perkinsidae</taxon>
        <taxon>Perkinsus</taxon>
    </lineage>
</organism>
<feature type="domain" description="Sushi" evidence="2">
    <location>
        <begin position="36"/>
        <end position="101"/>
    </location>
</feature>
<keyword evidence="4" id="KW-1185">Reference proteome</keyword>
<accession>A0A7J6QMD8</accession>
<dbReference type="InterPro" id="IPR035976">
    <property type="entry name" value="Sushi/SCR/CCP_sf"/>
</dbReference>
<dbReference type="Proteomes" id="UP000553632">
    <property type="component" value="Unassembled WGS sequence"/>
</dbReference>
<dbReference type="EMBL" id="JABANO010032378">
    <property type="protein sequence ID" value="KAF4708680.1"/>
    <property type="molecule type" value="Genomic_DNA"/>
</dbReference>
<dbReference type="CDD" id="cd00033">
    <property type="entry name" value="CCP"/>
    <property type="match status" value="2"/>
</dbReference>
<feature type="non-terminal residue" evidence="3">
    <location>
        <position position="1"/>
    </location>
</feature>
<name>A0A7J6QMD8_PEROL</name>
<dbReference type="Pfam" id="PF00084">
    <property type="entry name" value="Sushi"/>
    <property type="match status" value="1"/>
</dbReference>
<dbReference type="InterPro" id="IPR013320">
    <property type="entry name" value="ConA-like_dom_sf"/>
</dbReference>
<evidence type="ECO:0000259" key="2">
    <source>
        <dbReference type="PROSITE" id="PS50923"/>
    </source>
</evidence>